<protein>
    <submittedName>
        <fullName evidence="1">Glycosyltransferase involved in cell wall biosynthesis</fullName>
    </submittedName>
</protein>
<evidence type="ECO:0000313" key="1">
    <source>
        <dbReference type="EMBL" id="MBB4175062.1"/>
    </source>
</evidence>
<accession>A0A7W6MAA7</accession>
<comment type="caution">
    <text evidence="1">The sequence shown here is derived from an EMBL/GenBank/DDBJ whole genome shotgun (WGS) entry which is preliminary data.</text>
</comment>
<dbReference type="Pfam" id="PF13692">
    <property type="entry name" value="Glyco_trans_1_4"/>
    <property type="match status" value="1"/>
</dbReference>
<dbReference type="Gene3D" id="3.40.50.2000">
    <property type="entry name" value="Glycogen Phosphorylase B"/>
    <property type="match status" value="2"/>
</dbReference>
<dbReference type="GO" id="GO:0016758">
    <property type="term" value="F:hexosyltransferase activity"/>
    <property type="evidence" value="ECO:0007669"/>
    <property type="project" value="TreeGrafter"/>
</dbReference>
<dbReference type="Proteomes" id="UP000565745">
    <property type="component" value="Unassembled WGS sequence"/>
</dbReference>
<keyword evidence="1" id="KW-0808">Transferase</keyword>
<gene>
    <name evidence="1" type="ORF">GGR93_002850</name>
</gene>
<proteinExistence type="predicted"/>
<dbReference type="AlphaFoldDB" id="A0A7W6MAA7"/>
<reference evidence="1 2" key="1">
    <citation type="submission" date="2020-08" db="EMBL/GenBank/DDBJ databases">
        <title>Genomic Encyclopedia of Type Strains, Phase IV (KMG-IV): sequencing the most valuable type-strain genomes for metagenomic binning, comparative biology and taxonomic classification.</title>
        <authorList>
            <person name="Goeker M."/>
        </authorList>
    </citation>
    <scope>NUCLEOTIDE SEQUENCE [LARGE SCALE GENOMIC DNA]</scope>
    <source>
        <strain evidence="1 2">DSM 101015</strain>
    </source>
</reference>
<keyword evidence="2" id="KW-1185">Reference proteome</keyword>
<dbReference type="PANTHER" id="PTHR45947:SF3">
    <property type="entry name" value="SULFOQUINOVOSYL TRANSFERASE SQD2"/>
    <property type="match status" value="1"/>
</dbReference>
<dbReference type="EMBL" id="JACIFU010000003">
    <property type="protein sequence ID" value="MBB4175062.1"/>
    <property type="molecule type" value="Genomic_DNA"/>
</dbReference>
<evidence type="ECO:0000313" key="2">
    <source>
        <dbReference type="Proteomes" id="UP000565745"/>
    </source>
</evidence>
<sequence length="358" mass="39164">MKLAFYAPMKPPDDPVPSGDRTIARALRQALAEMGVETEVPSSLRSRDGKGDQKRQAQIMQAAKLEVDRCIGLGRTSGWQAWITYHNYYKAPDLVGPYVARALGIPYLQVESTRARKRLHGDWEAYAHAAEAATDAADVVFYFSHRDAIGLEENQPAGQTLVHLKPFLQRTDLPYATEGFGPLIAVGMMREGDKLASYALIAEALALLQRDEWQLYIAGDGPARAKVEAMMAPFGERVQFLGELSSDGLSDLYQSARILLWPGVNEALGLVYLEAQAHGLLVVAQDRPGMRDVLAPGEYPAVEEGAAGLARVLEQQLRESCTSQAEIMRIRDYTSENNLMPSAVATLKYGLSIAGVTA</sequence>
<dbReference type="RefSeq" id="WP_025055842.1">
    <property type="nucleotide sequence ID" value="NZ_JACIFU010000003.1"/>
</dbReference>
<dbReference type="PANTHER" id="PTHR45947">
    <property type="entry name" value="SULFOQUINOVOSYL TRANSFERASE SQD2"/>
    <property type="match status" value="1"/>
</dbReference>
<dbReference type="OrthoDB" id="5443996at2"/>
<dbReference type="InterPro" id="IPR050194">
    <property type="entry name" value="Glycosyltransferase_grp1"/>
</dbReference>
<dbReference type="SUPFAM" id="SSF53756">
    <property type="entry name" value="UDP-Glycosyltransferase/glycogen phosphorylase"/>
    <property type="match status" value="1"/>
</dbReference>
<organism evidence="1 2">
    <name type="scientific">Sulfitobacter noctilucicola</name>
    <dbReference type="NCBI Taxonomy" id="1342301"/>
    <lineage>
        <taxon>Bacteria</taxon>
        <taxon>Pseudomonadati</taxon>
        <taxon>Pseudomonadota</taxon>
        <taxon>Alphaproteobacteria</taxon>
        <taxon>Rhodobacterales</taxon>
        <taxon>Roseobacteraceae</taxon>
        <taxon>Sulfitobacter</taxon>
    </lineage>
</organism>
<name>A0A7W6MAA7_9RHOB</name>